<reference evidence="3 4" key="1">
    <citation type="submission" date="2023-07" db="EMBL/GenBank/DDBJ databases">
        <title>Genomic Encyclopedia of Type Strains, Phase IV (KMG-IV): sequencing the most valuable type-strain genomes for metagenomic binning, comparative biology and taxonomic classification.</title>
        <authorList>
            <person name="Goeker M."/>
        </authorList>
    </citation>
    <scope>NUCLEOTIDE SEQUENCE [LARGE SCALE GENOMIC DNA]</scope>
    <source>
        <strain evidence="3 4">DSM 23948</strain>
    </source>
</reference>
<accession>A0ABT9V9L3</accession>
<dbReference type="EMBL" id="JAUSTU010000033">
    <property type="protein sequence ID" value="MDQ0157658.1"/>
    <property type="molecule type" value="Genomic_DNA"/>
</dbReference>
<protein>
    <submittedName>
        <fullName evidence="3">Uncharacterized protein (DUF58 family)</fullName>
    </submittedName>
</protein>
<dbReference type="InterPro" id="IPR002881">
    <property type="entry name" value="DUF58"/>
</dbReference>
<evidence type="ECO:0000259" key="2">
    <source>
        <dbReference type="Pfam" id="PF01882"/>
    </source>
</evidence>
<gene>
    <name evidence="3" type="ORF">J2S07_004003</name>
</gene>
<proteinExistence type="predicted"/>
<evidence type="ECO:0000256" key="1">
    <source>
        <dbReference type="SAM" id="Phobius"/>
    </source>
</evidence>
<feature type="domain" description="DUF58" evidence="2">
    <location>
        <begin position="208"/>
        <end position="369"/>
    </location>
</feature>
<dbReference type="RefSeq" id="WP_307152109.1">
    <property type="nucleotide sequence ID" value="NZ_JAUSTU010000033.1"/>
</dbReference>
<keyword evidence="1" id="KW-0812">Transmembrane</keyword>
<dbReference type="Proteomes" id="UP001231362">
    <property type="component" value="Unassembled WGS sequence"/>
</dbReference>
<evidence type="ECO:0000313" key="4">
    <source>
        <dbReference type="Proteomes" id="UP001231362"/>
    </source>
</evidence>
<name>A0ABT9V9L3_9BACL</name>
<dbReference type="PANTHER" id="PTHR34351:SF2">
    <property type="entry name" value="DUF58 DOMAIN-CONTAINING PROTEIN"/>
    <property type="match status" value="1"/>
</dbReference>
<organism evidence="3 4">
    <name type="scientific">Anoxybacillus andreesenii</name>
    <dbReference type="NCBI Taxonomy" id="1325932"/>
    <lineage>
        <taxon>Bacteria</taxon>
        <taxon>Bacillati</taxon>
        <taxon>Bacillota</taxon>
        <taxon>Bacilli</taxon>
        <taxon>Bacillales</taxon>
        <taxon>Anoxybacillaceae</taxon>
        <taxon>Anoxybacillus</taxon>
    </lineage>
</organism>
<dbReference type="PANTHER" id="PTHR34351">
    <property type="entry name" value="SLR1927 PROTEIN-RELATED"/>
    <property type="match status" value="1"/>
</dbReference>
<keyword evidence="4" id="KW-1185">Reference proteome</keyword>
<keyword evidence="1" id="KW-1133">Transmembrane helix</keyword>
<keyword evidence="1" id="KW-0472">Membrane</keyword>
<feature type="transmembrane region" description="Helical" evidence="1">
    <location>
        <begin position="12"/>
        <end position="30"/>
    </location>
</feature>
<evidence type="ECO:0000313" key="3">
    <source>
        <dbReference type="EMBL" id="MDQ0157658.1"/>
    </source>
</evidence>
<comment type="caution">
    <text evidence="3">The sequence shown here is derived from an EMBL/GenBank/DDBJ whole genome shotgun (WGS) entry which is preliminary data.</text>
</comment>
<sequence length="406" mass="46094">MKESFARLKPIWKLLILLFLIVLTFSYAMFQGGFVSWFLFYSFVPFALYGLFLSFYKLGNIEVIRGFEKSEFNAGEKLVVNIRMKRRSAFPLFYMVIEDNLSASLALSVKNKSTKALIFPYFRKEIDFEYTIEALPRGEHHFQGIQVKVGDLLGLIEKQTTFPTADDKIIVYPAYEELIYRTMDHHYDQGMTASKERVQRDTSMAVGIRDYQPGDRFSWINWKATAKRNEIMTKEFEQRKSHDVLILMDCAPEKNFEAIVSFTASIVKAILSKGAQVGFLSSSSERVAFPIRNGEAHQQQIFYHLAKVKDDSPVPLDVVLEVEGFSLWQNASLMLVSGQLTKSLVEKAGRFSAKQGLVTILLIKGKNESATDLERALKAEANARGVRVVFIAEGQFSAAFSEVNQG</sequence>
<dbReference type="Pfam" id="PF01882">
    <property type="entry name" value="DUF58"/>
    <property type="match status" value="1"/>
</dbReference>
<feature type="transmembrane region" description="Helical" evidence="1">
    <location>
        <begin position="36"/>
        <end position="56"/>
    </location>
</feature>